<protein>
    <submittedName>
        <fullName evidence="2">Uncharacterized protein</fullName>
    </submittedName>
</protein>
<comment type="caution">
    <text evidence="2">The sequence shown here is derived from an EMBL/GenBank/DDBJ whole genome shotgun (WGS) entry which is preliminary data.</text>
</comment>
<dbReference type="EMBL" id="JAVLET010000002">
    <property type="protein sequence ID" value="KAL0472762.1"/>
    <property type="molecule type" value="Genomic_DNA"/>
</dbReference>
<proteinExistence type="predicted"/>
<evidence type="ECO:0000313" key="3">
    <source>
        <dbReference type="Proteomes" id="UP001451303"/>
    </source>
</evidence>
<accession>A0ABR3DJ91</accession>
<evidence type="ECO:0000256" key="1">
    <source>
        <dbReference type="SAM" id="MobiDB-lite"/>
    </source>
</evidence>
<organism evidence="2 3">
    <name type="scientific">Neurospora intermedia</name>
    <dbReference type="NCBI Taxonomy" id="5142"/>
    <lineage>
        <taxon>Eukaryota</taxon>
        <taxon>Fungi</taxon>
        <taxon>Dikarya</taxon>
        <taxon>Ascomycota</taxon>
        <taxon>Pezizomycotina</taxon>
        <taxon>Sordariomycetes</taxon>
        <taxon>Sordariomycetidae</taxon>
        <taxon>Sordariales</taxon>
        <taxon>Sordariaceae</taxon>
        <taxon>Neurospora</taxon>
    </lineage>
</organism>
<gene>
    <name evidence="2" type="ORF">QR685DRAFT_541472</name>
</gene>
<evidence type="ECO:0000313" key="2">
    <source>
        <dbReference type="EMBL" id="KAL0472762.1"/>
    </source>
</evidence>
<reference evidence="2 3" key="1">
    <citation type="submission" date="2023-09" db="EMBL/GenBank/DDBJ databases">
        <title>Multi-omics analysis of a traditional fermented food reveals byproduct-associated fungal strains for waste-to-food upcycling.</title>
        <authorList>
            <consortium name="Lawrence Berkeley National Laboratory"/>
            <person name="Rekdal V.M."/>
            <person name="Villalobos-Escobedo J.M."/>
            <person name="Rodriguez-Valeron N."/>
            <person name="Garcia M.O."/>
            <person name="Vasquez D.P."/>
            <person name="Damayanti I."/>
            <person name="Sorensen P.M."/>
            <person name="Baidoo E.E."/>
            <person name="De Carvalho A.C."/>
            <person name="Riley R."/>
            <person name="Lipzen A."/>
            <person name="He G."/>
            <person name="Yan M."/>
            <person name="Haridas S."/>
            <person name="Daum C."/>
            <person name="Yoshinaga Y."/>
            <person name="Ng V."/>
            <person name="Grigoriev I.V."/>
            <person name="Munk R."/>
            <person name="Nuraida L."/>
            <person name="Wijaya C.H."/>
            <person name="Morales P.-C."/>
            <person name="Keasling J.D."/>
        </authorList>
    </citation>
    <scope>NUCLEOTIDE SEQUENCE [LARGE SCALE GENOMIC DNA]</scope>
    <source>
        <strain evidence="2 3">FGSC 2613</strain>
    </source>
</reference>
<dbReference type="Proteomes" id="UP001451303">
    <property type="component" value="Unassembled WGS sequence"/>
</dbReference>
<feature type="region of interest" description="Disordered" evidence="1">
    <location>
        <begin position="18"/>
        <end position="41"/>
    </location>
</feature>
<name>A0ABR3DJ91_NEUIN</name>
<keyword evidence="3" id="KW-1185">Reference proteome</keyword>
<sequence length="122" mass="13652">MCHQLHQLHSVCGHVTKRESPCDAAPSTSKKTRPDPWPTAIDTGSKVRDVFLTWCLKSLKPVANKNHPSHSSCRPPLILLHEVVYGFCAKCREYYDEYAAAKVSRNGIQQDASRSTNVVLAY</sequence>